<evidence type="ECO:0000313" key="1">
    <source>
        <dbReference type="EMBL" id="EKO17705.1"/>
    </source>
</evidence>
<gene>
    <name evidence="1" type="ORF">LEP1GSC081_4281</name>
</gene>
<dbReference type="Proteomes" id="UP000006253">
    <property type="component" value="Unassembled WGS sequence"/>
</dbReference>
<reference evidence="1 2" key="1">
    <citation type="submission" date="2012-10" db="EMBL/GenBank/DDBJ databases">
        <authorList>
            <person name="Harkins D.M."/>
            <person name="Durkin A.S."/>
            <person name="Brinkac L.M."/>
            <person name="Selengut J.D."/>
            <person name="Sanka R."/>
            <person name="DePew J."/>
            <person name="Purushe J."/>
            <person name="Peacock S.J."/>
            <person name="Thaipadungpanit J."/>
            <person name="Wuthiekanun V.W."/>
            <person name="Day N.P."/>
            <person name="Vinetz J.M."/>
            <person name="Sutton G.G."/>
            <person name="Nelson W.C."/>
            <person name="Fouts D.E."/>
        </authorList>
    </citation>
    <scope>NUCLEOTIDE SEQUENCE [LARGE SCALE GENOMIC DNA]</scope>
    <source>
        <strain evidence="1 2">H1</strain>
    </source>
</reference>
<proteinExistence type="predicted"/>
<organism evidence="1 2">
    <name type="scientific">Leptospira kirschneri str. H1</name>
    <dbReference type="NCBI Taxonomy" id="1049966"/>
    <lineage>
        <taxon>Bacteria</taxon>
        <taxon>Pseudomonadati</taxon>
        <taxon>Spirochaetota</taxon>
        <taxon>Spirochaetia</taxon>
        <taxon>Leptospirales</taxon>
        <taxon>Leptospiraceae</taxon>
        <taxon>Leptospira</taxon>
    </lineage>
</organism>
<name>A0A0E2B902_9LEPT</name>
<dbReference type="AlphaFoldDB" id="A0A0E2B902"/>
<accession>A0A0E2B902</accession>
<dbReference type="EMBL" id="AHMY02000005">
    <property type="protein sequence ID" value="EKO17705.1"/>
    <property type="molecule type" value="Genomic_DNA"/>
</dbReference>
<sequence>MSESSKLNFEQNNTTKAVIPKTETTPNKLTLYCLILFDIVFLSQITTNTIY</sequence>
<protein>
    <submittedName>
        <fullName evidence="1">Uncharacterized protein</fullName>
    </submittedName>
</protein>
<comment type="caution">
    <text evidence="1">The sequence shown here is derived from an EMBL/GenBank/DDBJ whole genome shotgun (WGS) entry which is preliminary data.</text>
</comment>
<evidence type="ECO:0000313" key="2">
    <source>
        <dbReference type="Proteomes" id="UP000006253"/>
    </source>
</evidence>